<name>A0A329MNW7_9BACL</name>
<organism evidence="2 3">
    <name type="scientific">Paenibacillus contaminans</name>
    <dbReference type="NCBI Taxonomy" id="450362"/>
    <lineage>
        <taxon>Bacteria</taxon>
        <taxon>Bacillati</taxon>
        <taxon>Bacillota</taxon>
        <taxon>Bacilli</taxon>
        <taxon>Bacillales</taxon>
        <taxon>Paenibacillaceae</taxon>
        <taxon>Paenibacillus</taxon>
    </lineage>
</organism>
<proteinExistence type="predicted"/>
<keyword evidence="3" id="KW-1185">Reference proteome</keyword>
<protein>
    <recommendedName>
        <fullName evidence="1">Peptidase M14 domain-containing protein</fullName>
    </recommendedName>
</protein>
<feature type="domain" description="Peptidase M14" evidence="1">
    <location>
        <begin position="29"/>
        <end position="136"/>
    </location>
</feature>
<dbReference type="Pfam" id="PF00246">
    <property type="entry name" value="Peptidase_M14"/>
    <property type="match status" value="1"/>
</dbReference>
<dbReference type="InterPro" id="IPR000834">
    <property type="entry name" value="Peptidase_M14"/>
</dbReference>
<dbReference type="GO" id="GO:0006508">
    <property type="term" value="P:proteolysis"/>
    <property type="evidence" value="ECO:0007669"/>
    <property type="project" value="InterPro"/>
</dbReference>
<sequence length="341" mass="37974">MVAPFWKSKLTEIEECMSNVKRGKARVLAASAGGRDIFAVEYGEKEDFGRKANYGSACGAGNPEHYARKAKDSKPVLLLVGGIHGGELEGIAAVTNLIRLLETGEDYRGKRHDYLYENAERFRLLLIPCMNPDGRARLPIDTLIDVPYEKFVYYMQGSWKDGTLCRWPDCKAVHPIKEDSDFLGSYFNDDGVNLMHDNFFAPMARETGALLELADREAPDMTVLLHGGANSDIHFIPIPYIPTAVMQKHQAFGNRLADAYAKKGLPYANQNLVVEDRGAYPVPSFNLTSAIHHVCGGMSLTFESNMGLDAPGTKLTADEILDSHFVMVEESFRFLMKQKEQ</sequence>
<dbReference type="GO" id="GO:0008270">
    <property type="term" value="F:zinc ion binding"/>
    <property type="evidence" value="ECO:0007669"/>
    <property type="project" value="InterPro"/>
</dbReference>
<dbReference type="GO" id="GO:0004181">
    <property type="term" value="F:metallocarboxypeptidase activity"/>
    <property type="evidence" value="ECO:0007669"/>
    <property type="project" value="InterPro"/>
</dbReference>
<dbReference type="SUPFAM" id="SSF53187">
    <property type="entry name" value="Zn-dependent exopeptidases"/>
    <property type="match status" value="1"/>
</dbReference>
<dbReference type="RefSeq" id="WP_113030666.1">
    <property type="nucleotide sequence ID" value="NZ_QMFB01000004.1"/>
</dbReference>
<dbReference type="EMBL" id="QMFB01000004">
    <property type="protein sequence ID" value="RAV21575.1"/>
    <property type="molecule type" value="Genomic_DNA"/>
</dbReference>
<reference evidence="2 3" key="1">
    <citation type="journal article" date="2009" name="Int. J. Syst. Evol. Microbiol.">
        <title>Paenibacillus contaminans sp. nov., isolated from a contaminated laboratory plate.</title>
        <authorList>
            <person name="Chou J.H."/>
            <person name="Lee J.H."/>
            <person name="Lin M.C."/>
            <person name="Chang P.S."/>
            <person name="Arun A.B."/>
            <person name="Young C.C."/>
            <person name="Chen W.M."/>
        </authorList>
    </citation>
    <scope>NUCLEOTIDE SEQUENCE [LARGE SCALE GENOMIC DNA]</scope>
    <source>
        <strain evidence="2 3">CKOBP-6</strain>
    </source>
</reference>
<evidence type="ECO:0000313" key="2">
    <source>
        <dbReference type="EMBL" id="RAV21575.1"/>
    </source>
</evidence>
<evidence type="ECO:0000313" key="3">
    <source>
        <dbReference type="Proteomes" id="UP000250369"/>
    </source>
</evidence>
<dbReference type="Gene3D" id="3.40.630.10">
    <property type="entry name" value="Zn peptidases"/>
    <property type="match status" value="1"/>
</dbReference>
<accession>A0A329MNW7</accession>
<evidence type="ECO:0000259" key="1">
    <source>
        <dbReference type="Pfam" id="PF00246"/>
    </source>
</evidence>
<comment type="caution">
    <text evidence="2">The sequence shown here is derived from an EMBL/GenBank/DDBJ whole genome shotgun (WGS) entry which is preliminary data.</text>
</comment>
<gene>
    <name evidence="2" type="ORF">DQG23_09955</name>
</gene>
<dbReference type="OrthoDB" id="1112800at2"/>
<dbReference type="Proteomes" id="UP000250369">
    <property type="component" value="Unassembled WGS sequence"/>
</dbReference>
<dbReference type="AlphaFoldDB" id="A0A329MNW7"/>